<dbReference type="GO" id="GO:0016491">
    <property type="term" value="F:oxidoreductase activity"/>
    <property type="evidence" value="ECO:0007669"/>
    <property type="project" value="InterPro"/>
</dbReference>
<dbReference type="EMBL" id="RKHK01000001">
    <property type="protein sequence ID" value="ROR72290.1"/>
    <property type="molecule type" value="Genomic_DNA"/>
</dbReference>
<evidence type="ECO:0000313" key="2">
    <source>
        <dbReference type="EMBL" id="ROR72290.1"/>
    </source>
</evidence>
<organism evidence="2 3">
    <name type="scientific">Bogoriella caseilytica</name>
    <dbReference type="NCBI Taxonomy" id="56055"/>
    <lineage>
        <taxon>Bacteria</taxon>
        <taxon>Bacillati</taxon>
        <taxon>Actinomycetota</taxon>
        <taxon>Actinomycetes</taxon>
        <taxon>Micrococcales</taxon>
        <taxon>Bogoriellaceae</taxon>
        <taxon>Bogoriella</taxon>
    </lineage>
</organism>
<keyword evidence="3" id="KW-1185">Reference proteome</keyword>
<sequence length="277" mass="30641">MTRPRRPARPQVVLEVRRVERPSPHLIRIVAGGEGFAAFQDNEYTDAYVKLHFADPALGLQPPYDMAALREQLPPEKMPSTRTYTVRWVDHEAGELALDFVPHGEGGLAGPWAEQAEPGDVICFAGPGGGYRPDPEADWHLLVGDDAALPAIARSLEHLASTQPDAVGHALIEVDGPADELPIESPPGIDLTWLHRRGAEPGTTRLLDEGIRAVGWRAGKACAFVHGERETMKRMRDYLFTERGMDRADVSLSAYWAFGRNEDRFQAEKREPVGKIL</sequence>
<dbReference type="PROSITE" id="PS51384">
    <property type="entry name" value="FAD_FR"/>
    <property type="match status" value="1"/>
</dbReference>
<protein>
    <submittedName>
        <fullName evidence="2">NADPH-dependent ferric siderophore reductase</fullName>
    </submittedName>
</protein>
<dbReference type="RefSeq" id="WP_245990816.1">
    <property type="nucleotide sequence ID" value="NZ_RKHK01000001.1"/>
</dbReference>
<dbReference type="Proteomes" id="UP000280668">
    <property type="component" value="Unassembled WGS sequence"/>
</dbReference>
<dbReference type="Pfam" id="PF04954">
    <property type="entry name" value="SIP"/>
    <property type="match status" value="1"/>
</dbReference>
<dbReference type="Gene3D" id="3.40.50.80">
    <property type="entry name" value="Nucleotide-binding domain of ferredoxin-NADP reductase (FNR) module"/>
    <property type="match status" value="1"/>
</dbReference>
<dbReference type="InterPro" id="IPR039261">
    <property type="entry name" value="FNR_nucleotide-bd"/>
</dbReference>
<dbReference type="CDD" id="cd06193">
    <property type="entry name" value="siderophore_interacting"/>
    <property type="match status" value="1"/>
</dbReference>
<dbReference type="Gene3D" id="2.40.30.10">
    <property type="entry name" value="Translation factors"/>
    <property type="match status" value="1"/>
</dbReference>
<evidence type="ECO:0000259" key="1">
    <source>
        <dbReference type="PROSITE" id="PS51384"/>
    </source>
</evidence>
<dbReference type="Pfam" id="PF08021">
    <property type="entry name" value="FAD_binding_9"/>
    <property type="match status" value="1"/>
</dbReference>
<feature type="domain" description="FAD-binding FR-type" evidence="1">
    <location>
        <begin position="6"/>
        <end position="134"/>
    </location>
</feature>
<proteinExistence type="predicted"/>
<dbReference type="PANTHER" id="PTHR30157">
    <property type="entry name" value="FERRIC REDUCTASE, NADPH-DEPENDENT"/>
    <property type="match status" value="1"/>
</dbReference>
<dbReference type="PANTHER" id="PTHR30157:SF0">
    <property type="entry name" value="NADPH-DEPENDENT FERRIC-CHELATE REDUCTASE"/>
    <property type="match status" value="1"/>
</dbReference>
<dbReference type="InterPro" id="IPR007037">
    <property type="entry name" value="SIP_rossman_dom"/>
</dbReference>
<dbReference type="InterPro" id="IPR017938">
    <property type="entry name" value="Riboflavin_synthase-like_b-brl"/>
</dbReference>
<comment type="caution">
    <text evidence="2">The sequence shown here is derived from an EMBL/GenBank/DDBJ whole genome shotgun (WGS) entry which is preliminary data.</text>
</comment>
<dbReference type="InterPro" id="IPR017927">
    <property type="entry name" value="FAD-bd_FR_type"/>
</dbReference>
<dbReference type="InterPro" id="IPR013113">
    <property type="entry name" value="SIP_FAD-bd"/>
</dbReference>
<reference evidence="2 3" key="1">
    <citation type="submission" date="2018-11" db="EMBL/GenBank/DDBJ databases">
        <title>Sequencing the genomes of 1000 actinobacteria strains.</title>
        <authorList>
            <person name="Klenk H.-P."/>
        </authorList>
    </citation>
    <scope>NUCLEOTIDE SEQUENCE [LARGE SCALE GENOMIC DNA]</scope>
    <source>
        <strain evidence="2 3">DSM 11294</strain>
    </source>
</reference>
<gene>
    <name evidence="2" type="ORF">EDD31_0641</name>
</gene>
<evidence type="ECO:0000313" key="3">
    <source>
        <dbReference type="Proteomes" id="UP000280668"/>
    </source>
</evidence>
<dbReference type="InterPro" id="IPR039374">
    <property type="entry name" value="SIP_fam"/>
</dbReference>
<accession>A0A3N2BAJ2</accession>
<dbReference type="AlphaFoldDB" id="A0A3N2BAJ2"/>
<name>A0A3N2BAJ2_9MICO</name>
<dbReference type="SUPFAM" id="SSF63380">
    <property type="entry name" value="Riboflavin synthase domain-like"/>
    <property type="match status" value="1"/>
</dbReference>